<dbReference type="NCBIfam" id="TIGR01946">
    <property type="entry name" value="rnfD"/>
    <property type="match status" value="1"/>
</dbReference>
<feature type="transmembrane region" description="Helical" evidence="10">
    <location>
        <begin position="234"/>
        <end position="254"/>
    </location>
</feature>
<evidence type="ECO:0000256" key="1">
    <source>
        <dbReference type="ARBA" id="ARBA00022448"/>
    </source>
</evidence>
<evidence type="ECO:0000256" key="7">
    <source>
        <dbReference type="ARBA" id="ARBA00022982"/>
    </source>
</evidence>
<dbReference type="InterPro" id="IPR011303">
    <property type="entry name" value="RnfD_bac"/>
</dbReference>
<gene>
    <name evidence="11" type="primary">rsxD</name>
    <name evidence="10" type="synonym">rnfD</name>
    <name evidence="11" type="ORF">MoryE10_32070</name>
</gene>
<protein>
    <recommendedName>
        <fullName evidence="10">Ion-translocating oxidoreductase complex subunit D</fullName>
        <ecNumber evidence="10">7.-.-.-</ecNumber>
    </recommendedName>
    <alternativeName>
        <fullName evidence="10">Rnf electron transport complex subunit D</fullName>
    </alternativeName>
</protein>
<evidence type="ECO:0000256" key="6">
    <source>
        <dbReference type="ARBA" id="ARBA00022967"/>
    </source>
</evidence>
<dbReference type="HAMAP" id="MF_00462">
    <property type="entry name" value="RsxD_RnfD"/>
    <property type="match status" value="1"/>
</dbReference>
<comment type="similarity">
    <text evidence="10">Belongs to the NqrB/RnfD family.</text>
</comment>
<keyword evidence="12" id="KW-1185">Reference proteome</keyword>
<feature type="modified residue" description="FMN phosphoryl threonine" evidence="10">
    <location>
        <position position="180"/>
    </location>
</feature>
<evidence type="ECO:0000256" key="2">
    <source>
        <dbReference type="ARBA" id="ARBA00022553"/>
    </source>
</evidence>
<accession>A0A8D5ALY1</accession>
<comment type="caution">
    <text evidence="10">Lacks conserved residue(s) required for the propagation of feature annotation.</text>
</comment>
<dbReference type="Pfam" id="PF03116">
    <property type="entry name" value="NQR2_RnfD_RnfE"/>
    <property type="match status" value="1"/>
</dbReference>
<keyword evidence="5 10" id="KW-0812">Transmembrane</keyword>
<comment type="subunit">
    <text evidence="10">The complex is composed of six subunits: RnfA, RnfB, RnfC, RnfD, RnfE and RnfG.</text>
</comment>
<dbReference type="PANTHER" id="PTHR30578">
    <property type="entry name" value="ELECTRON TRANSPORT COMPLEX PROTEIN RNFD"/>
    <property type="match status" value="1"/>
</dbReference>
<evidence type="ECO:0000256" key="5">
    <source>
        <dbReference type="ARBA" id="ARBA00022692"/>
    </source>
</evidence>
<reference evidence="11" key="1">
    <citation type="submission" date="2019-06" db="EMBL/GenBank/DDBJ databases">
        <title>Complete genome sequence of Methylogaea oryzae strain JCM16910.</title>
        <authorList>
            <person name="Asakawa S."/>
        </authorList>
    </citation>
    <scope>NUCLEOTIDE SEQUENCE</scope>
    <source>
        <strain evidence="11">E10</strain>
    </source>
</reference>
<feature type="transmembrane region" description="Helical" evidence="10">
    <location>
        <begin position="316"/>
        <end position="334"/>
    </location>
</feature>
<feature type="transmembrane region" description="Helical" evidence="10">
    <location>
        <begin position="293"/>
        <end position="310"/>
    </location>
</feature>
<keyword evidence="8 10" id="KW-1133">Transmembrane helix</keyword>
<evidence type="ECO:0000256" key="8">
    <source>
        <dbReference type="ARBA" id="ARBA00022989"/>
    </source>
</evidence>
<dbReference type="AlphaFoldDB" id="A0A8D5ALY1"/>
<evidence type="ECO:0000256" key="9">
    <source>
        <dbReference type="ARBA" id="ARBA00023136"/>
    </source>
</evidence>
<proteinExistence type="inferred from homology"/>
<feature type="transmembrane region" description="Helical" evidence="10">
    <location>
        <begin position="266"/>
        <end position="286"/>
    </location>
</feature>
<dbReference type="EMBL" id="AP019782">
    <property type="protein sequence ID" value="BBL72601.1"/>
    <property type="molecule type" value="Genomic_DNA"/>
</dbReference>
<dbReference type="RefSeq" id="WP_221047648.1">
    <property type="nucleotide sequence ID" value="NZ_AP019782.1"/>
</dbReference>
<feature type="transmembrane region" description="Helical" evidence="10">
    <location>
        <begin position="32"/>
        <end position="60"/>
    </location>
</feature>
<keyword evidence="2 10" id="KW-0597">Phosphoprotein</keyword>
<keyword evidence="3 10" id="KW-0285">Flavoprotein</keyword>
<keyword evidence="4 10" id="KW-0288">FMN</keyword>
<dbReference type="InterPro" id="IPR004338">
    <property type="entry name" value="NqrB/RnfD"/>
</dbReference>
<keyword evidence="10" id="KW-0997">Cell inner membrane</keyword>
<organism evidence="11 12">
    <name type="scientific">Methylogaea oryzae</name>
    <dbReference type="NCBI Taxonomy" id="1295382"/>
    <lineage>
        <taxon>Bacteria</taxon>
        <taxon>Pseudomonadati</taxon>
        <taxon>Pseudomonadota</taxon>
        <taxon>Gammaproteobacteria</taxon>
        <taxon>Methylococcales</taxon>
        <taxon>Methylococcaceae</taxon>
        <taxon>Methylogaea</taxon>
    </lineage>
</organism>
<keyword evidence="1 10" id="KW-0813">Transport</keyword>
<name>A0A8D5ALY1_9GAMM</name>
<comment type="subcellular location">
    <subcellularLocation>
        <location evidence="10">Cell inner membrane</location>
        <topology evidence="10">Multi-pass membrane protein</topology>
    </subcellularLocation>
</comment>
<keyword evidence="10" id="KW-1003">Cell membrane</keyword>
<evidence type="ECO:0000256" key="3">
    <source>
        <dbReference type="ARBA" id="ARBA00022630"/>
    </source>
</evidence>
<dbReference type="KEGG" id="moz:MoryE10_32070"/>
<dbReference type="GO" id="GO:0005886">
    <property type="term" value="C:plasma membrane"/>
    <property type="evidence" value="ECO:0007669"/>
    <property type="project" value="UniProtKB-SubCell"/>
</dbReference>
<evidence type="ECO:0000313" key="12">
    <source>
        <dbReference type="Proteomes" id="UP000824988"/>
    </source>
</evidence>
<keyword evidence="9 10" id="KW-0472">Membrane</keyword>
<dbReference type="EC" id="7.-.-.-" evidence="10"/>
<evidence type="ECO:0000256" key="10">
    <source>
        <dbReference type="HAMAP-Rule" id="MF_00462"/>
    </source>
</evidence>
<feature type="transmembrane region" description="Helical" evidence="10">
    <location>
        <begin position="72"/>
        <end position="89"/>
    </location>
</feature>
<dbReference type="Proteomes" id="UP000824988">
    <property type="component" value="Chromosome"/>
</dbReference>
<comment type="function">
    <text evidence="10">Part of a membrane-bound complex that couples electron transfer with translocation of ions across the membrane.</text>
</comment>
<keyword evidence="6 10" id="KW-1278">Translocase</keyword>
<dbReference type="GO" id="GO:0022900">
    <property type="term" value="P:electron transport chain"/>
    <property type="evidence" value="ECO:0007669"/>
    <property type="project" value="UniProtKB-UniRule"/>
</dbReference>
<dbReference type="GO" id="GO:0055085">
    <property type="term" value="P:transmembrane transport"/>
    <property type="evidence" value="ECO:0007669"/>
    <property type="project" value="InterPro"/>
</dbReference>
<evidence type="ECO:0000313" key="11">
    <source>
        <dbReference type="EMBL" id="BBL72601.1"/>
    </source>
</evidence>
<dbReference type="PANTHER" id="PTHR30578:SF0">
    <property type="entry name" value="ION-TRANSLOCATING OXIDOREDUCTASE COMPLEX SUBUNIT D"/>
    <property type="match status" value="1"/>
</dbReference>
<evidence type="ECO:0000256" key="4">
    <source>
        <dbReference type="ARBA" id="ARBA00022643"/>
    </source>
</evidence>
<comment type="cofactor">
    <cofactor evidence="10">
        <name>FMN</name>
        <dbReference type="ChEBI" id="CHEBI:58210"/>
    </cofactor>
</comment>
<sequence length="343" mass="37021">MRFAVAASPHVAPTNSVSRIMQQVLLALIPGAFAMLWFFGAGILINAVLAVATALAAEALALTLRRRPLKPYLTDYSAVVTALLLALSLPALSPWWMTVTGVAFAILIAKHLYGGLGYNPFNPAMVGYVVLLISFPKHMTSWLPPSGLSDVSLGLTGAWDIIFHGQYPAGVDADAVAMATPLDTMKTQLGMGRSVSDIWTDNRFGVLAGRGWQWAALGYLAGGVWMLKRKVIDWRIPFGFLGGLLAISLFFFLMDPAHHPYPTLHLFGGATMLGAFFIATDPVTAATTVTGRLVYGALIGMLVYIIRTWGGYPDGVAFSVLLMNVAAPMINYYTRPRTYGHKP</sequence>
<keyword evidence="7 10" id="KW-0249">Electron transport</keyword>
<dbReference type="NCBIfam" id="NF002011">
    <property type="entry name" value="PRK00816.1"/>
    <property type="match status" value="1"/>
</dbReference>